<name>A0AAD6SPV5_9AGAR</name>
<reference evidence="1" key="1">
    <citation type="submission" date="2023-03" db="EMBL/GenBank/DDBJ databases">
        <title>Massive genome expansion in bonnet fungi (Mycena s.s.) driven by repeated elements and novel gene families across ecological guilds.</title>
        <authorList>
            <consortium name="Lawrence Berkeley National Laboratory"/>
            <person name="Harder C.B."/>
            <person name="Miyauchi S."/>
            <person name="Viragh M."/>
            <person name="Kuo A."/>
            <person name="Thoen E."/>
            <person name="Andreopoulos B."/>
            <person name="Lu D."/>
            <person name="Skrede I."/>
            <person name="Drula E."/>
            <person name="Henrissat B."/>
            <person name="Morin E."/>
            <person name="Kohler A."/>
            <person name="Barry K."/>
            <person name="LaButti K."/>
            <person name="Morin E."/>
            <person name="Salamov A."/>
            <person name="Lipzen A."/>
            <person name="Mereny Z."/>
            <person name="Hegedus B."/>
            <person name="Baldrian P."/>
            <person name="Stursova M."/>
            <person name="Weitz H."/>
            <person name="Taylor A."/>
            <person name="Grigoriev I.V."/>
            <person name="Nagy L.G."/>
            <person name="Martin F."/>
            <person name="Kauserud H."/>
        </authorList>
    </citation>
    <scope>NUCLEOTIDE SEQUENCE</scope>
    <source>
        <strain evidence="1">CBHHK200</strain>
    </source>
</reference>
<accession>A0AAD6SPV5</accession>
<protein>
    <submittedName>
        <fullName evidence="1">Uncharacterized protein</fullName>
    </submittedName>
</protein>
<sequence length="164" mass="19104">MQVPPERAIFSGYSMSYEYFQKLVVALSPDFAALLQRRPLGLPYIIYVCQYANWRDCLSEEDSKKVPMLKMVHNGSDPGSNDDEACKNLKLFFPTRWVPADDHSSKKDYPAMAQETEVDKSRRDELIALIRERNGFSVDETRLQFDSIEYKHPYHDPLVRFECV</sequence>
<keyword evidence="2" id="KW-1185">Reference proteome</keyword>
<gene>
    <name evidence="1" type="ORF">C8F04DRAFT_1110493</name>
</gene>
<feature type="non-terminal residue" evidence="1">
    <location>
        <position position="1"/>
    </location>
</feature>
<comment type="caution">
    <text evidence="1">The sequence shown here is derived from an EMBL/GenBank/DDBJ whole genome shotgun (WGS) entry which is preliminary data.</text>
</comment>
<evidence type="ECO:0000313" key="2">
    <source>
        <dbReference type="Proteomes" id="UP001218188"/>
    </source>
</evidence>
<dbReference type="EMBL" id="JARJCM010000081">
    <property type="protein sequence ID" value="KAJ7031514.1"/>
    <property type="molecule type" value="Genomic_DNA"/>
</dbReference>
<evidence type="ECO:0000313" key="1">
    <source>
        <dbReference type="EMBL" id="KAJ7031514.1"/>
    </source>
</evidence>
<dbReference type="Proteomes" id="UP001218188">
    <property type="component" value="Unassembled WGS sequence"/>
</dbReference>
<proteinExistence type="predicted"/>
<dbReference type="AlphaFoldDB" id="A0AAD6SPV5"/>
<organism evidence="1 2">
    <name type="scientific">Mycena alexandri</name>
    <dbReference type="NCBI Taxonomy" id="1745969"/>
    <lineage>
        <taxon>Eukaryota</taxon>
        <taxon>Fungi</taxon>
        <taxon>Dikarya</taxon>
        <taxon>Basidiomycota</taxon>
        <taxon>Agaricomycotina</taxon>
        <taxon>Agaricomycetes</taxon>
        <taxon>Agaricomycetidae</taxon>
        <taxon>Agaricales</taxon>
        <taxon>Marasmiineae</taxon>
        <taxon>Mycenaceae</taxon>
        <taxon>Mycena</taxon>
    </lineage>
</organism>